<sequence length="255" mass="27217">MKSASRIRWISWTGAAGAHGLVALSMLMGLQPTTRMMQEPMMISAELAEVRGGEVVSRTSSAPSPTPTPASELAPTPVEPETKAEPLKPPPPPEVVPLSSAVRDSSPRTEAASAASQPTRQAVADAAPPSSGPIAPTPVAAPARRVGNATGMDVDAPHGAGKDYASRLRTWLESHKTYPRKARMRREEGIVEIRFVVDRAGHVLNGDVVRSSGHQMLDAEVIAMLARADPFPPAPRHLRGERIEISAPVEFFLNR</sequence>
<accession>A0AB39KUI2</accession>
<comment type="similarity">
    <text evidence="2 10">Belongs to the TonB family.</text>
</comment>
<reference evidence="13" key="1">
    <citation type="submission" date="2024-06" db="EMBL/GenBank/DDBJ databases">
        <title>Caulobacter inopinatus, sp. nov.</title>
        <authorList>
            <person name="Donachie S.P."/>
        </authorList>
    </citation>
    <scope>NUCLEOTIDE SEQUENCE</scope>
    <source>
        <strain evidence="13">73W</strain>
    </source>
</reference>
<keyword evidence="4 10" id="KW-1003">Cell membrane</keyword>
<keyword evidence="9" id="KW-0472">Membrane</keyword>
<evidence type="ECO:0000256" key="7">
    <source>
        <dbReference type="ARBA" id="ARBA00022927"/>
    </source>
</evidence>
<evidence type="ECO:0000256" key="11">
    <source>
        <dbReference type="SAM" id="MobiDB-lite"/>
    </source>
</evidence>
<dbReference type="InterPro" id="IPR037682">
    <property type="entry name" value="TonB_C"/>
</dbReference>
<dbReference type="EMBL" id="CP158375">
    <property type="protein sequence ID" value="XDO97252.1"/>
    <property type="molecule type" value="Genomic_DNA"/>
</dbReference>
<dbReference type="AlphaFoldDB" id="A0AB39KUI2"/>
<keyword evidence="7 10" id="KW-0653">Protein transport</keyword>
<evidence type="ECO:0000256" key="1">
    <source>
        <dbReference type="ARBA" id="ARBA00004383"/>
    </source>
</evidence>
<evidence type="ECO:0000256" key="4">
    <source>
        <dbReference type="ARBA" id="ARBA00022475"/>
    </source>
</evidence>
<comment type="subcellular location">
    <subcellularLocation>
        <location evidence="1 10">Cell inner membrane</location>
        <topology evidence="1 10">Single-pass membrane protein</topology>
        <orientation evidence="1 10">Periplasmic side</orientation>
    </subcellularLocation>
</comment>
<name>A0AB39KUI2_9CAUL</name>
<keyword evidence="3 10" id="KW-0813">Transport</keyword>
<evidence type="ECO:0000256" key="2">
    <source>
        <dbReference type="ARBA" id="ARBA00006555"/>
    </source>
</evidence>
<dbReference type="Pfam" id="PF03544">
    <property type="entry name" value="TonB_C"/>
    <property type="match status" value="1"/>
</dbReference>
<evidence type="ECO:0000256" key="9">
    <source>
        <dbReference type="ARBA" id="ARBA00023136"/>
    </source>
</evidence>
<dbReference type="RefSeq" id="WP_369060349.1">
    <property type="nucleotide sequence ID" value="NZ_CP158375.1"/>
</dbReference>
<dbReference type="Gene3D" id="3.30.1150.10">
    <property type="match status" value="1"/>
</dbReference>
<feature type="domain" description="TonB C-terminal" evidence="12">
    <location>
        <begin position="163"/>
        <end position="255"/>
    </location>
</feature>
<evidence type="ECO:0000259" key="12">
    <source>
        <dbReference type="PROSITE" id="PS52015"/>
    </source>
</evidence>
<keyword evidence="10" id="KW-0735">Signal-anchor</keyword>
<feature type="compositionally biased region" description="Low complexity" evidence="11">
    <location>
        <begin position="59"/>
        <end position="76"/>
    </location>
</feature>
<keyword evidence="6" id="KW-0812">Transmembrane</keyword>
<feature type="region of interest" description="Disordered" evidence="11">
    <location>
        <begin position="54"/>
        <end position="140"/>
    </location>
</feature>
<dbReference type="GO" id="GO:0098797">
    <property type="term" value="C:plasma membrane protein complex"/>
    <property type="evidence" value="ECO:0007669"/>
    <property type="project" value="TreeGrafter"/>
</dbReference>
<keyword evidence="5 10" id="KW-0997">Cell inner membrane</keyword>
<protein>
    <recommendedName>
        <fullName evidence="10">Protein TonB</fullName>
    </recommendedName>
</protein>
<comment type="function">
    <text evidence="10">Interacts with outer membrane receptor proteins that carry out high-affinity binding and energy dependent uptake into the periplasmic space of specific substrates. It could act to transduce energy from the cytoplasmic membrane to specific energy-requiring processes in the outer membrane, resulting in the release into the periplasm of ligands bound by these outer membrane proteins.</text>
</comment>
<keyword evidence="8" id="KW-1133">Transmembrane helix</keyword>
<dbReference type="SUPFAM" id="SSF74653">
    <property type="entry name" value="TolA/TonB C-terminal domain"/>
    <property type="match status" value="1"/>
</dbReference>
<dbReference type="PRINTS" id="PR01374">
    <property type="entry name" value="TONBPROTEIN"/>
</dbReference>
<dbReference type="NCBIfam" id="TIGR01352">
    <property type="entry name" value="tonB_Cterm"/>
    <property type="match status" value="1"/>
</dbReference>
<dbReference type="InterPro" id="IPR003538">
    <property type="entry name" value="TonB"/>
</dbReference>
<dbReference type="PROSITE" id="PS52015">
    <property type="entry name" value="TONB_CTD"/>
    <property type="match status" value="1"/>
</dbReference>
<dbReference type="PANTHER" id="PTHR33446">
    <property type="entry name" value="PROTEIN TONB-RELATED"/>
    <property type="match status" value="1"/>
</dbReference>
<evidence type="ECO:0000313" key="13">
    <source>
        <dbReference type="EMBL" id="XDO97252.1"/>
    </source>
</evidence>
<dbReference type="GO" id="GO:0031992">
    <property type="term" value="F:energy transducer activity"/>
    <property type="evidence" value="ECO:0007669"/>
    <property type="project" value="InterPro"/>
</dbReference>
<dbReference type="GO" id="GO:0030288">
    <property type="term" value="C:outer membrane-bounded periplasmic space"/>
    <property type="evidence" value="ECO:0007669"/>
    <property type="project" value="InterPro"/>
</dbReference>
<gene>
    <name evidence="13" type="ORF">ABOZ73_02200</name>
</gene>
<organism evidence="13">
    <name type="scientific">Caulobacter sp. 73W</name>
    <dbReference type="NCBI Taxonomy" id="3161137"/>
    <lineage>
        <taxon>Bacteria</taxon>
        <taxon>Pseudomonadati</taxon>
        <taxon>Pseudomonadota</taxon>
        <taxon>Alphaproteobacteria</taxon>
        <taxon>Caulobacterales</taxon>
        <taxon>Caulobacteraceae</taxon>
        <taxon>Caulobacter</taxon>
    </lineage>
</organism>
<dbReference type="InterPro" id="IPR006260">
    <property type="entry name" value="TonB/TolA_C"/>
</dbReference>
<evidence type="ECO:0000256" key="10">
    <source>
        <dbReference type="RuleBase" id="RU362123"/>
    </source>
</evidence>
<dbReference type="GO" id="GO:0055085">
    <property type="term" value="P:transmembrane transport"/>
    <property type="evidence" value="ECO:0007669"/>
    <property type="project" value="InterPro"/>
</dbReference>
<dbReference type="GO" id="GO:0015031">
    <property type="term" value="P:protein transport"/>
    <property type="evidence" value="ECO:0007669"/>
    <property type="project" value="UniProtKB-UniRule"/>
</dbReference>
<evidence type="ECO:0000256" key="3">
    <source>
        <dbReference type="ARBA" id="ARBA00022448"/>
    </source>
</evidence>
<dbReference type="GO" id="GO:0015891">
    <property type="term" value="P:siderophore transport"/>
    <property type="evidence" value="ECO:0007669"/>
    <property type="project" value="InterPro"/>
</dbReference>
<evidence type="ECO:0000256" key="8">
    <source>
        <dbReference type="ARBA" id="ARBA00022989"/>
    </source>
</evidence>
<evidence type="ECO:0000256" key="5">
    <source>
        <dbReference type="ARBA" id="ARBA00022519"/>
    </source>
</evidence>
<dbReference type="PANTHER" id="PTHR33446:SF2">
    <property type="entry name" value="PROTEIN TONB"/>
    <property type="match status" value="1"/>
</dbReference>
<dbReference type="InterPro" id="IPR051045">
    <property type="entry name" value="TonB-dependent_transducer"/>
</dbReference>
<proteinExistence type="inferred from homology"/>
<evidence type="ECO:0000256" key="6">
    <source>
        <dbReference type="ARBA" id="ARBA00022692"/>
    </source>
</evidence>